<evidence type="ECO:0000313" key="3">
    <source>
        <dbReference type="EMBL" id="SFD88474.1"/>
    </source>
</evidence>
<reference evidence="2" key="1">
    <citation type="submission" date="2016-10" db="EMBL/GenBank/DDBJ databases">
        <authorList>
            <person name="de Groot N.N."/>
        </authorList>
    </citation>
    <scope>NUCLEOTIDE SEQUENCE [LARGE SCALE GENOMIC DNA]</scope>
    <source>
        <strain evidence="2">ATCC 20501</strain>
    </source>
</reference>
<feature type="transmembrane region" description="Helical" evidence="1">
    <location>
        <begin position="20"/>
        <end position="41"/>
    </location>
</feature>
<dbReference type="Proteomes" id="UP000236729">
    <property type="component" value="Unassembled WGS sequence"/>
</dbReference>
<protein>
    <recommendedName>
        <fullName evidence="6">DUF2127 domain-containing protein</fullName>
    </recommendedName>
</protein>
<dbReference type="AlphaFoldDB" id="A0A1H6DY91"/>
<keyword evidence="1" id="KW-1133">Transmembrane helix</keyword>
<feature type="transmembrane region" description="Helical" evidence="1">
    <location>
        <begin position="100"/>
        <end position="121"/>
    </location>
</feature>
<evidence type="ECO:0000313" key="4">
    <source>
        <dbReference type="Proteomes" id="UP000199690"/>
    </source>
</evidence>
<keyword evidence="1" id="KW-0472">Membrane</keyword>
<keyword evidence="4" id="KW-1185">Reference proteome</keyword>
<keyword evidence="1" id="KW-0812">Transmembrane</keyword>
<feature type="transmembrane region" description="Helical" evidence="1">
    <location>
        <begin position="127"/>
        <end position="151"/>
    </location>
</feature>
<dbReference type="RefSeq" id="WP_093354038.1">
    <property type="nucleotide sequence ID" value="NZ_FNVB01000008.1"/>
</dbReference>
<feature type="transmembrane region" description="Helical" evidence="1">
    <location>
        <begin position="67"/>
        <end position="93"/>
    </location>
</feature>
<gene>
    <name evidence="2" type="ORF">SAMN02982929_05126</name>
    <name evidence="3" type="ORF">SAMN05216506_10799</name>
</gene>
<proteinExistence type="predicted"/>
<name>A0A1H6DY91_9PSEU</name>
<sequence length="159" mass="16584">MTSQEQDSAAPRPGTVDGAFWAGIAAVVVGFAVLATSFLMVSDAELQLVIEESAAQGQLLSPEQARAVYTGVLVLVAAIVAVIAALWILFLFFLRKGRNWARIVITAVGAVWILLTLPSVTGGSVGGAAAALLAVLQVLTVAATIVLAYLAPSNEYFRR</sequence>
<reference evidence="4 5" key="2">
    <citation type="submission" date="2016-10" db="EMBL/GenBank/DDBJ databases">
        <authorList>
            <person name="Varghese N."/>
            <person name="Submissions S."/>
        </authorList>
    </citation>
    <scope>NUCLEOTIDE SEQUENCE [LARGE SCALE GENOMIC DNA]</scope>
    <source>
        <strain evidence="5">ATCC 20501</strain>
        <strain evidence="3 4">CGMCC 4.3529</strain>
    </source>
</reference>
<dbReference type="Proteomes" id="UP000199690">
    <property type="component" value="Unassembled WGS sequence"/>
</dbReference>
<dbReference type="EMBL" id="FOME01000007">
    <property type="protein sequence ID" value="SFD88474.1"/>
    <property type="molecule type" value="Genomic_DNA"/>
</dbReference>
<accession>A0A1H6DY91</accession>
<evidence type="ECO:0000313" key="2">
    <source>
        <dbReference type="EMBL" id="SEG89994.1"/>
    </source>
</evidence>
<accession>A0A1I1VZX7</accession>
<evidence type="ECO:0008006" key="6">
    <source>
        <dbReference type="Google" id="ProtNLM"/>
    </source>
</evidence>
<evidence type="ECO:0000256" key="1">
    <source>
        <dbReference type="SAM" id="Phobius"/>
    </source>
</evidence>
<organism evidence="2 5">
    <name type="scientific">Saccharopolyspora kobensis</name>
    <dbReference type="NCBI Taxonomy" id="146035"/>
    <lineage>
        <taxon>Bacteria</taxon>
        <taxon>Bacillati</taxon>
        <taxon>Actinomycetota</taxon>
        <taxon>Actinomycetes</taxon>
        <taxon>Pseudonocardiales</taxon>
        <taxon>Pseudonocardiaceae</taxon>
        <taxon>Saccharopolyspora</taxon>
    </lineage>
</organism>
<evidence type="ECO:0000313" key="5">
    <source>
        <dbReference type="Proteomes" id="UP000236729"/>
    </source>
</evidence>
<dbReference type="EMBL" id="FNVB01000008">
    <property type="protein sequence ID" value="SEG89994.1"/>
    <property type="molecule type" value="Genomic_DNA"/>
</dbReference>